<proteinExistence type="inferred from homology"/>
<evidence type="ECO:0000256" key="11">
    <source>
        <dbReference type="PROSITE-ProRule" id="PRU00221"/>
    </source>
</evidence>
<comment type="caution">
    <text evidence="13">The sequence shown here is derived from an EMBL/GenBank/DDBJ whole genome shotgun (WGS) entry which is preliminary data.</text>
</comment>
<dbReference type="InterPro" id="IPR001680">
    <property type="entry name" value="WD40_rpt"/>
</dbReference>
<evidence type="ECO:0000256" key="4">
    <source>
        <dbReference type="ARBA" id="ARBA00022490"/>
    </source>
</evidence>
<keyword evidence="4" id="KW-0963">Cytoplasm</keyword>
<dbReference type="GeneID" id="94345410"/>
<feature type="repeat" description="WD" evidence="11">
    <location>
        <begin position="104"/>
        <end position="137"/>
    </location>
</feature>
<evidence type="ECO:0000313" key="13">
    <source>
        <dbReference type="EMBL" id="TDH70264.1"/>
    </source>
</evidence>
<evidence type="ECO:0000256" key="3">
    <source>
        <dbReference type="ARBA" id="ARBA00022448"/>
    </source>
</evidence>
<dbReference type="Gene3D" id="2.20.70.10">
    <property type="match status" value="1"/>
</dbReference>
<evidence type="ECO:0000256" key="5">
    <source>
        <dbReference type="ARBA" id="ARBA00022574"/>
    </source>
</evidence>
<dbReference type="AlphaFoldDB" id="A0A976FPM0"/>
<dbReference type="Pfam" id="PF00397">
    <property type="entry name" value="WW"/>
    <property type="match status" value="1"/>
</dbReference>
<keyword evidence="14" id="KW-1185">Reference proteome</keyword>
<dbReference type="SMART" id="SM00456">
    <property type="entry name" value="WW"/>
    <property type="match status" value="1"/>
</dbReference>
<keyword evidence="6" id="KW-0677">Repeat</keyword>
<dbReference type="GO" id="GO:0005053">
    <property type="term" value="F:peroxisome matrix targeting signal-2 binding"/>
    <property type="evidence" value="ECO:0007669"/>
    <property type="project" value="InterPro"/>
</dbReference>
<dbReference type="InterPro" id="IPR015943">
    <property type="entry name" value="WD40/YVTN_repeat-like_dom_sf"/>
</dbReference>
<organism evidence="13 14">
    <name type="scientific">Bremia lactucae</name>
    <name type="common">Lettuce downy mildew</name>
    <dbReference type="NCBI Taxonomy" id="4779"/>
    <lineage>
        <taxon>Eukaryota</taxon>
        <taxon>Sar</taxon>
        <taxon>Stramenopiles</taxon>
        <taxon>Oomycota</taxon>
        <taxon>Peronosporomycetes</taxon>
        <taxon>Peronosporales</taxon>
        <taxon>Peronosporaceae</taxon>
        <taxon>Bremia</taxon>
    </lineage>
</organism>
<dbReference type="GO" id="GO:0016558">
    <property type="term" value="P:protein import into peroxisome matrix"/>
    <property type="evidence" value="ECO:0007669"/>
    <property type="project" value="InterPro"/>
</dbReference>
<keyword evidence="8" id="KW-0576">Peroxisome</keyword>
<keyword evidence="5 11" id="KW-0853">WD repeat</keyword>
<dbReference type="Proteomes" id="UP000294530">
    <property type="component" value="Unassembled WGS sequence"/>
</dbReference>
<dbReference type="KEGG" id="blac:94345410"/>
<feature type="repeat" description="WD" evidence="11">
    <location>
        <begin position="234"/>
        <end position="270"/>
    </location>
</feature>
<keyword evidence="7" id="KW-0653">Protein transport</keyword>
<evidence type="ECO:0000256" key="10">
    <source>
        <dbReference type="ARBA" id="ARBA00032565"/>
    </source>
</evidence>
<keyword evidence="3" id="KW-0813">Transport</keyword>
<dbReference type="PROSITE" id="PS50082">
    <property type="entry name" value="WD_REPEATS_2"/>
    <property type="match status" value="4"/>
</dbReference>
<feature type="repeat" description="WD" evidence="11">
    <location>
        <begin position="190"/>
        <end position="226"/>
    </location>
</feature>
<evidence type="ECO:0000256" key="2">
    <source>
        <dbReference type="ARBA" id="ARBA00004514"/>
    </source>
</evidence>
<dbReference type="RefSeq" id="XP_067819763.1">
    <property type="nucleotide sequence ID" value="XM_067959739.1"/>
</dbReference>
<evidence type="ECO:0000313" key="14">
    <source>
        <dbReference type="Proteomes" id="UP000294530"/>
    </source>
</evidence>
<dbReference type="PROSITE" id="PS00678">
    <property type="entry name" value="WD_REPEATS_1"/>
    <property type="match status" value="3"/>
</dbReference>
<name>A0A976FPM0_BRELC</name>
<evidence type="ECO:0000256" key="8">
    <source>
        <dbReference type="ARBA" id="ARBA00023140"/>
    </source>
</evidence>
<dbReference type="InterPro" id="IPR020472">
    <property type="entry name" value="WD40_PAC1"/>
</dbReference>
<dbReference type="GO" id="GO:0005829">
    <property type="term" value="C:cytosol"/>
    <property type="evidence" value="ECO:0007669"/>
    <property type="project" value="UniProtKB-SubCell"/>
</dbReference>
<dbReference type="InterPro" id="IPR036322">
    <property type="entry name" value="WD40_repeat_dom_sf"/>
</dbReference>
<evidence type="ECO:0000259" key="12">
    <source>
        <dbReference type="PROSITE" id="PS50020"/>
    </source>
</evidence>
<dbReference type="CDD" id="cd00200">
    <property type="entry name" value="WD40"/>
    <property type="match status" value="1"/>
</dbReference>
<dbReference type="PANTHER" id="PTHR46027:SF1">
    <property type="entry name" value="PEROXISOMAL TARGETING SIGNAL 2 RECEPTOR"/>
    <property type="match status" value="1"/>
</dbReference>
<evidence type="ECO:0000256" key="6">
    <source>
        <dbReference type="ARBA" id="ARBA00022737"/>
    </source>
</evidence>
<dbReference type="Gene3D" id="2.130.10.10">
    <property type="entry name" value="YVTN repeat-like/Quinoprotein amine dehydrogenase"/>
    <property type="match status" value="1"/>
</dbReference>
<dbReference type="SUPFAM" id="SSF51045">
    <property type="entry name" value="WW domain"/>
    <property type="match status" value="1"/>
</dbReference>
<evidence type="ECO:0000256" key="1">
    <source>
        <dbReference type="ARBA" id="ARBA00004253"/>
    </source>
</evidence>
<accession>A0A976FPM0</accession>
<feature type="domain" description="WW" evidence="12">
    <location>
        <begin position="314"/>
        <end position="342"/>
    </location>
</feature>
<dbReference type="OrthoDB" id="273771at2759"/>
<dbReference type="InterPro" id="IPR036020">
    <property type="entry name" value="WW_dom_sf"/>
</dbReference>
<dbReference type="GO" id="GO:0005782">
    <property type="term" value="C:peroxisomal matrix"/>
    <property type="evidence" value="ECO:0007669"/>
    <property type="project" value="UniProtKB-SubCell"/>
</dbReference>
<dbReference type="Pfam" id="PF00400">
    <property type="entry name" value="WD40"/>
    <property type="match status" value="5"/>
</dbReference>
<sequence>MFLQPRQAQTEFHGYSVEFSPFVDNYVAVGTAQYFGIIGNGRQHVYEMLPDGGLIPIRAFDTPQGIYDCAWSEKHGQQLVSSCADGSLKLWHLQTRDQFPIQNYHEHKQEVSGVTWNLVSKDLFASASWDTTVKIWKPEIPHSIMTLTEHSCGVYTAVWNTQHDQLLASCSGDKTVKVWDLNTARSVTTIAAHTNEVLTLDWNKYHEFEIISGSADCTIKIWDLRNPVREVRVLPGHSYAVKRLKCSPFDPDVIASVSYDMSVGVWNIRSPYPRLQNAQHHSEFVFGFDFSNFVDGLVASCSWDRQAPKKTGFWTEHVDPKSGRSYYYNMALGRSYWELPSELKAQVKTPTLNALREWDPETAERKYGAAKDFLGADDEEIRKRREVALAKSRTETLEAQAASIKLSLEERMASIAQKRKAMEVQTSEPRQLNPNAESSNEYLKLVRQLQQNNDSEEGTGGKWLEIDLSSWAGVFLGCKSKSSWIKGIFASTHFQTTSQLRLSVNSTIQTAPKT</sequence>
<protein>
    <recommendedName>
        <fullName evidence="10">Peroxin-7</fullName>
    </recommendedName>
</protein>
<dbReference type="InterPro" id="IPR044536">
    <property type="entry name" value="PEX7"/>
</dbReference>
<feature type="repeat" description="WD" evidence="11">
    <location>
        <begin position="147"/>
        <end position="189"/>
    </location>
</feature>
<dbReference type="PROSITE" id="PS50020">
    <property type="entry name" value="WW_DOMAIN_2"/>
    <property type="match status" value="1"/>
</dbReference>
<evidence type="ECO:0000256" key="7">
    <source>
        <dbReference type="ARBA" id="ARBA00022927"/>
    </source>
</evidence>
<comment type="similarity">
    <text evidence="9">Belongs to the WD repeat peroxin-7 family.</text>
</comment>
<dbReference type="EMBL" id="SHOA02000010">
    <property type="protein sequence ID" value="TDH70264.1"/>
    <property type="molecule type" value="Genomic_DNA"/>
</dbReference>
<dbReference type="PROSITE" id="PS50294">
    <property type="entry name" value="WD_REPEATS_REGION"/>
    <property type="match status" value="2"/>
</dbReference>
<reference evidence="13 14" key="1">
    <citation type="journal article" date="2021" name="Genome Biol.">
        <title>AFLAP: assembly-free linkage analysis pipeline using k-mers from genome sequencing data.</title>
        <authorList>
            <person name="Fletcher K."/>
            <person name="Zhang L."/>
            <person name="Gil J."/>
            <person name="Han R."/>
            <person name="Cavanaugh K."/>
            <person name="Michelmore R."/>
        </authorList>
    </citation>
    <scope>NUCLEOTIDE SEQUENCE [LARGE SCALE GENOMIC DNA]</scope>
    <source>
        <strain evidence="13 14">SF5</strain>
    </source>
</reference>
<dbReference type="SMART" id="SM00320">
    <property type="entry name" value="WD40"/>
    <property type="match status" value="6"/>
</dbReference>
<dbReference type="InterPro" id="IPR019775">
    <property type="entry name" value="WD40_repeat_CS"/>
</dbReference>
<evidence type="ECO:0000256" key="9">
    <source>
        <dbReference type="ARBA" id="ARBA00024017"/>
    </source>
</evidence>
<dbReference type="InterPro" id="IPR001202">
    <property type="entry name" value="WW_dom"/>
</dbReference>
<dbReference type="PRINTS" id="PR00320">
    <property type="entry name" value="GPROTEINBRPT"/>
</dbReference>
<comment type="subcellular location">
    <subcellularLocation>
        <location evidence="2">Cytoplasm</location>
        <location evidence="2">Cytosol</location>
    </subcellularLocation>
    <subcellularLocation>
        <location evidence="1">Peroxisome matrix</location>
    </subcellularLocation>
</comment>
<dbReference type="PANTHER" id="PTHR46027">
    <property type="entry name" value="PEROXISOMAL TARGETING SIGNAL 2 RECEPTOR"/>
    <property type="match status" value="1"/>
</dbReference>
<dbReference type="CDD" id="cd00201">
    <property type="entry name" value="WW"/>
    <property type="match status" value="1"/>
</dbReference>
<dbReference type="SUPFAM" id="SSF50978">
    <property type="entry name" value="WD40 repeat-like"/>
    <property type="match status" value="1"/>
</dbReference>
<gene>
    <name evidence="13" type="ORF">CCR75_001637</name>
</gene>